<organism evidence="2 3">
    <name type="scientific">Streptomyces luteireticuli</name>
    <dbReference type="NCBI Taxonomy" id="173858"/>
    <lineage>
        <taxon>Bacteria</taxon>
        <taxon>Bacillati</taxon>
        <taxon>Actinomycetota</taxon>
        <taxon>Actinomycetes</taxon>
        <taxon>Kitasatosporales</taxon>
        <taxon>Streptomycetaceae</taxon>
        <taxon>Streptomyces</taxon>
    </lineage>
</organism>
<evidence type="ECO:0000256" key="1">
    <source>
        <dbReference type="SAM" id="MobiDB-lite"/>
    </source>
</evidence>
<reference evidence="2 3" key="1">
    <citation type="journal article" date="2019" name="Int. J. Syst. Evol. Microbiol.">
        <title>The Global Catalogue of Microorganisms (GCM) 10K type strain sequencing project: providing services to taxonomists for standard genome sequencing and annotation.</title>
        <authorList>
            <consortium name="The Broad Institute Genomics Platform"/>
            <consortium name="The Broad Institute Genome Sequencing Center for Infectious Disease"/>
            <person name="Wu L."/>
            <person name="Ma J."/>
        </authorList>
    </citation>
    <scope>NUCLEOTIDE SEQUENCE [LARGE SCALE GENOMIC DNA]</scope>
    <source>
        <strain evidence="2 3">JCM 4788</strain>
    </source>
</reference>
<name>A0ABN0YA66_9ACTN</name>
<dbReference type="EMBL" id="BAAABX010000006">
    <property type="protein sequence ID" value="GAA0387978.1"/>
    <property type="molecule type" value="Genomic_DNA"/>
</dbReference>
<feature type="compositionally biased region" description="Basic and acidic residues" evidence="1">
    <location>
        <begin position="1"/>
        <end position="11"/>
    </location>
</feature>
<evidence type="ECO:0000313" key="2">
    <source>
        <dbReference type="EMBL" id="GAA0387978.1"/>
    </source>
</evidence>
<accession>A0ABN0YA66</accession>
<keyword evidence="3" id="KW-1185">Reference proteome</keyword>
<protein>
    <submittedName>
        <fullName evidence="2">Uncharacterized protein</fullName>
    </submittedName>
</protein>
<sequence>MPLRRTPQERARRARLADAAAGAEHDPEPAAGCDVCVALDRQRKEAQWSGDFSRVVDCNVELRRHPHGGRP</sequence>
<comment type="caution">
    <text evidence="2">The sequence shown here is derived from an EMBL/GenBank/DDBJ whole genome shotgun (WGS) entry which is preliminary data.</text>
</comment>
<evidence type="ECO:0000313" key="3">
    <source>
        <dbReference type="Proteomes" id="UP001500879"/>
    </source>
</evidence>
<dbReference type="RefSeq" id="WP_344019438.1">
    <property type="nucleotide sequence ID" value="NZ_BAAABX010000006.1"/>
</dbReference>
<dbReference type="Proteomes" id="UP001500879">
    <property type="component" value="Unassembled WGS sequence"/>
</dbReference>
<proteinExistence type="predicted"/>
<gene>
    <name evidence="2" type="ORF">GCM10010357_05880</name>
</gene>
<feature type="region of interest" description="Disordered" evidence="1">
    <location>
        <begin position="1"/>
        <end position="31"/>
    </location>
</feature>